<evidence type="ECO:0000313" key="2">
    <source>
        <dbReference type="Proteomes" id="UP001209878"/>
    </source>
</evidence>
<keyword evidence="2" id="KW-1185">Reference proteome</keyword>
<gene>
    <name evidence="1" type="ORF">NP493_354g00043</name>
</gene>
<sequence>MGVWAAAATETVRDTTAAALGPSGVRLQVPKLSFRDRAHTREVAQRRQVSLSALTTSHPSGSYLPQQLLQTIRHNDTRAVEDTRDGNHNSMAGTWLFKKQALLLKFTHWNISDRSIF</sequence>
<dbReference type="AlphaFoldDB" id="A0AAD9L4Q8"/>
<evidence type="ECO:0000313" key="1">
    <source>
        <dbReference type="EMBL" id="KAK2182413.1"/>
    </source>
</evidence>
<name>A0AAD9L4Q8_RIDPI</name>
<accession>A0AAD9L4Q8</accession>
<organism evidence="1 2">
    <name type="scientific">Ridgeia piscesae</name>
    <name type="common">Tubeworm</name>
    <dbReference type="NCBI Taxonomy" id="27915"/>
    <lineage>
        <taxon>Eukaryota</taxon>
        <taxon>Metazoa</taxon>
        <taxon>Spiralia</taxon>
        <taxon>Lophotrochozoa</taxon>
        <taxon>Annelida</taxon>
        <taxon>Polychaeta</taxon>
        <taxon>Sedentaria</taxon>
        <taxon>Canalipalpata</taxon>
        <taxon>Sabellida</taxon>
        <taxon>Siboglinidae</taxon>
        <taxon>Ridgeia</taxon>
    </lineage>
</organism>
<reference evidence="1" key="1">
    <citation type="journal article" date="2023" name="Mol. Biol. Evol.">
        <title>Third-Generation Sequencing Reveals the Adaptive Role of the Epigenome in Three Deep-Sea Polychaetes.</title>
        <authorList>
            <person name="Perez M."/>
            <person name="Aroh O."/>
            <person name="Sun Y."/>
            <person name="Lan Y."/>
            <person name="Juniper S.K."/>
            <person name="Young C.R."/>
            <person name="Angers B."/>
            <person name="Qian P.Y."/>
        </authorList>
    </citation>
    <scope>NUCLEOTIDE SEQUENCE</scope>
    <source>
        <strain evidence="1">R07B-5</strain>
    </source>
</reference>
<comment type="caution">
    <text evidence="1">The sequence shown here is derived from an EMBL/GenBank/DDBJ whole genome shotgun (WGS) entry which is preliminary data.</text>
</comment>
<proteinExistence type="predicted"/>
<dbReference type="Proteomes" id="UP001209878">
    <property type="component" value="Unassembled WGS sequence"/>
</dbReference>
<protein>
    <submittedName>
        <fullName evidence="1">Uncharacterized protein</fullName>
    </submittedName>
</protein>
<dbReference type="EMBL" id="JAODUO010000354">
    <property type="protein sequence ID" value="KAK2182413.1"/>
    <property type="molecule type" value="Genomic_DNA"/>
</dbReference>